<evidence type="ECO:0000313" key="9">
    <source>
        <dbReference type="EMBL" id="KAK4269675.1"/>
    </source>
</evidence>
<keyword evidence="6" id="KW-0175">Coiled coil</keyword>
<accession>A0AAE1KC59</accession>
<dbReference type="GO" id="GO:0003700">
    <property type="term" value="F:DNA-binding transcription factor activity"/>
    <property type="evidence" value="ECO:0007669"/>
    <property type="project" value="InterPro"/>
</dbReference>
<evidence type="ECO:0000256" key="3">
    <source>
        <dbReference type="ARBA" id="ARBA00023125"/>
    </source>
</evidence>
<dbReference type="CDD" id="cd00265">
    <property type="entry name" value="MADS_MEF2_like"/>
    <property type="match status" value="1"/>
</dbReference>
<feature type="domain" description="MADS-box" evidence="7">
    <location>
        <begin position="1"/>
        <end position="61"/>
    </location>
</feature>
<dbReference type="PROSITE" id="PS00350">
    <property type="entry name" value="MADS_BOX_1"/>
    <property type="match status" value="1"/>
</dbReference>
<feature type="coiled-coil region" evidence="6">
    <location>
        <begin position="91"/>
        <end position="122"/>
    </location>
</feature>
<keyword evidence="5" id="KW-0539">Nucleus</keyword>
<dbReference type="AlphaFoldDB" id="A0AAE1KC59"/>
<feature type="domain" description="K-box" evidence="8">
    <location>
        <begin position="37"/>
        <end position="131"/>
    </location>
</feature>
<gene>
    <name evidence="9" type="ORF">QN277_022802</name>
</gene>
<dbReference type="SMART" id="SM00432">
    <property type="entry name" value="MADS"/>
    <property type="match status" value="1"/>
</dbReference>
<dbReference type="EMBL" id="JAWXYG010000006">
    <property type="protein sequence ID" value="KAK4269675.1"/>
    <property type="molecule type" value="Genomic_DNA"/>
</dbReference>
<keyword evidence="2" id="KW-0805">Transcription regulation</keyword>
<dbReference type="Gene3D" id="3.40.1810.10">
    <property type="entry name" value="Transcription factor, MADS-box"/>
    <property type="match status" value="1"/>
</dbReference>
<dbReference type="InterPro" id="IPR002487">
    <property type="entry name" value="TF_Kbox"/>
</dbReference>
<keyword evidence="4" id="KW-0804">Transcription</keyword>
<evidence type="ECO:0000259" key="8">
    <source>
        <dbReference type="PROSITE" id="PS51297"/>
    </source>
</evidence>
<dbReference type="SUPFAM" id="SSF55455">
    <property type="entry name" value="SRF-like"/>
    <property type="match status" value="1"/>
</dbReference>
<dbReference type="GO" id="GO:0005634">
    <property type="term" value="C:nucleus"/>
    <property type="evidence" value="ECO:0007669"/>
    <property type="project" value="UniProtKB-SubCell"/>
</dbReference>
<evidence type="ECO:0000256" key="2">
    <source>
        <dbReference type="ARBA" id="ARBA00023015"/>
    </source>
</evidence>
<evidence type="ECO:0000256" key="5">
    <source>
        <dbReference type="ARBA" id="ARBA00023242"/>
    </source>
</evidence>
<dbReference type="Pfam" id="PF01486">
    <property type="entry name" value="K-box"/>
    <property type="match status" value="1"/>
</dbReference>
<protein>
    <submittedName>
        <fullName evidence="9">Uncharacterized protein</fullName>
    </submittedName>
</protein>
<keyword evidence="10" id="KW-1185">Reference proteome</keyword>
<dbReference type="PRINTS" id="PR00404">
    <property type="entry name" value="MADSDOMAIN"/>
</dbReference>
<comment type="subcellular location">
    <subcellularLocation>
        <location evidence="1">Nucleus</location>
    </subcellularLocation>
</comment>
<evidence type="ECO:0000259" key="7">
    <source>
        <dbReference type="PROSITE" id="PS50066"/>
    </source>
</evidence>
<name>A0AAE1KC59_9FABA</name>
<evidence type="ECO:0000256" key="1">
    <source>
        <dbReference type="ARBA" id="ARBA00004123"/>
    </source>
</evidence>
<evidence type="ECO:0000313" key="10">
    <source>
        <dbReference type="Proteomes" id="UP001293593"/>
    </source>
</evidence>
<dbReference type="PROSITE" id="PS50066">
    <property type="entry name" value="MADS_BOX_2"/>
    <property type="match status" value="1"/>
</dbReference>
<proteinExistence type="predicted"/>
<dbReference type="GO" id="GO:0000977">
    <property type="term" value="F:RNA polymerase II transcription regulatory region sequence-specific DNA binding"/>
    <property type="evidence" value="ECO:0007669"/>
    <property type="project" value="InterPro"/>
</dbReference>
<keyword evidence="3" id="KW-0238">DNA-binding</keyword>
<organism evidence="9 10">
    <name type="scientific">Acacia crassicarpa</name>
    <name type="common">northern wattle</name>
    <dbReference type="NCBI Taxonomy" id="499986"/>
    <lineage>
        <taxon>Eukaryota</taxon>
        <taxon>Viridiplantae</taxon>
        <taxon>Streptophyta</taxon>
        <taxon>Embryophyta</taxon>
        <taxon>Tracheophyta</taxon>
        <taxon>Spermatophyta</taxon>
        <taxon>Magnoliopsida</taxon>
        <taxon>eudicotyledons</taxon>
        <taxon>Gunneridae</taxon>
        <taxon>Pentapetalae</taxon>
        <taxon>rosids</taxon>
        <taxon>fabids</taxon>
        <taxon>Fabales</taxon>
        <taxon>Fabaceae</taxon>
        <taxon>Caesalpinioideae</taxon>
        <taxon>mimosoid clade</taxon>
        <taxon>Acacieae</taxon>
        <taxon>Acacia</taxon>
    </lineage>
</organism>
<dbReference type="PANTHER" id="PTHR48019">
    <property type="entry name" value="SERUM RESPONSE FACTOR HOMOLOG"/>
    <property type="match status" value="1"/>
</dbReference>
<evidence type="ECO:0000256" key="6">
    <source>
        <dbReference type="SAM" id="Coils"/>
    </source>
</evidence>
<comment type="caution">
    <text evidence="9">The sequence shown here is derived from an EMBL/GenBank/DDBJ whole genome shotgun (WGS) entry which is preliminary data.</text>
</comment>
<dbReference type="GO" id="GO:0045944">
    <property type="term" value="P:positive regulation of transcription by RNA polymerase II"/>
    <property type="evidence" value="ECO:0007669"/>
    <property type="project" value="InterPro"/>
</dbReference>
<dbReference type="Pfam" id="PF00319">
    <property type="entry name" value="SRF-TF"/>
    <property type="match status" value="1"/>
</dbReference>
<dbReference type="GO" id="GO:0046983">
    <property type="term" value="F:protein dimerization activity"/>
    <property type="evidence" value="ECO:0007669"/>
    <property type="project" value="InterPro"/>
</dbReference>
<dbReference type="InterPro" id="IPR050142">
    <property type="entry name" value="MADS-box/MEF2_TF"/>
</dbReference>
<dbReference type="InterPro" id="IPR033896">
    <property type="entry name" value="MEF2-like_N"/>
</dbReference>
<dbReference type="InterPro" id="IPR002100">
    <property type="entry name" value="TF_MADSbox"/>
</dbReference>
<evidence type="ECO:0000256" key="4">
    <source>
        <dbReference type="ARBA" id="ARBA00023163"/>
    </source>
</evidence>
<reference evidence="9" key="1">
    <citation type="submission" date="2023-10" db="EMBL/GenBank/DDBJ databases">
        <title>Chromosome-level genome of the transformable northern wattle, Acacia crassicarpa.</title>
        <authorList>
            <person name="Massaro I."/>
            <person name="Sinha N.R."/>
            <person name="Poethig S."/>
            <person name="Leichty A.R."/>
        </authorList>
    </citation>
    <scope>NUCLEOTIDE SEQUENCE</scope>
    <source>
        <strain evidence="9">Acra3RX</strain>
        <tissue evidence="9">Leaf</tissue>
    </source>
</reference>
<dbReference type="Proteomes" id="UP001293593">
    <property type="component" value="Unassembled WGS sequence"/>
</dbReference>
<sequence length="160" mass="18502">MVRRKTEMKRIENKTNRQLTFSKRRNGLLKKAFELSVLCDVEVALIVFSANGKLYEFSSSRKLIGEGLNTYSQQELEEIEQEVLKSVRNVRARKNQIVKEQMEKLEEKEKSLTEEYARLYEKCGVEANQGRQNQSENISYSDMETGLFIGLPGTGSRNKL</sequence>
<dbReference type="InterPro" id="IPR036879">
    <property type="entry name" value="TF_MADSbox_sf"/>
</dbReference>
<dbReference type="PROSITE" id="PS51297">
    <property type="entry name" value="K_BOX"/>
    <property type="match status" value="1"/>
</dbReference>